<gene>
    <name evidence="2" type="ORF">DPX16_15086</name>
</gene>
<accession>A0A3N0YXT4</accession>
<reference evidence="2 3" key="1">
    <citation type="submission" date="2018-10" db="EMBL/GenBank/DDBJ databases">
        <title>Genome assembly for a Yunnan-Guizhou Plateau 3E fish, Anabarilius grahami (Regan), and its evolutionary and genetic applications.</title>
        <authorList>
            <person name="Jiang W."/>
        </authorList>
    </citation>
    <scope>NUCLEOTIDE SEQUENCE [LARGE SCALE GENOMIC DNA]</scope>
    <source>
        <strain evidence="2">AG-KIZ</strain>
        <tissue evidence="2">Muscle</tissue>
    </source>
</reference>
<dbReference type="Proteomes" id="UP000281406">
    <property type="component" value="Unassembled WGS sequence"/>
</dbReference>
<sequence>MKLSGEAQRKEYSHQTPPHALTTIPTIDPTLPPRQLRKPNHKVQMHDSHPSREIQASLADSQKQMKHHHLTRWLLKLFQPNLRIQIGCCTGGKMAQIPTFTMTA</sequence>
<proteinExistence type="predicted"/>
<organism evidence="2 3">
    <name type="scientific">Anabarilius grahami</name>
    <name type="common">Kanglang fish</name>
    <name type="synonym">Barilius grahami</name>
    <dbReference type="NCBI Taxonomy" id="495550"/>
    <lineage>
        <taxon>Eukaryota</taxon>
        <taxon>Metazoa</taxon>
        <taxon>Chordata</taxon>
        <taxon>Craniata</taxon>
        <taxon>Vertebrata</taxon>
        <taxon>Euteleostomi</taxon>
        <taxon>Actinopterygii</taxon>
        <taxon>Neopterygii</taxon>
        <taxon>Teleostei</taxon>
        <taxon>Ostariophysi</taxon>
        <taxon>Cypriniformes</taxon>
        <taxon>Xenocyprididae</taxon>
        <taxon>Xenocypridinae</taxon>
        <taxon>Xenocypridinae incertae sedis</taxon>
        <taxon>Anabarilius</taxon>
    </lineage>
</organism>
<keyword evidence="3" id="KW-1185">Reference proteome</keyword>
<feature type="region of interest" description="Disordered" evidence="1">
    <location>
        <begin position="1"/>
        <end position="63"/>
    </location>
</feature>
<protein>
    <submittedName>
        <fullName evidence="2">Uncharacterized protein</fullName>
    </submittedName>
</protein>
<evidence type="ECO:0000313" key="3">
    <source>
        <dbReference type="Proteomes" id="UP000281406"/>
    </source>
</evidence>
<name>A0A3N0YXT4_ANAGA</name>
<dbReference type="EMBL" id="RJVU01019434">
    <property type="protein sequence ID" value="ROL50842.1"/>
    <property type="molecule type" value="Genomic_DNA"/>
</dbReference>
<comment type="caution">
    <text evidence="2">The sequence shown here is derived from an EMBL/GenBank/DDBJ whole genome shotgun (WGS) entry which is preliminary data.</text>
</comment>
<evidence type="ECO:0000256" key="1">
    <source>
        <dbReference type="SAM" id="MobiDB-lite"/>
    </source>
</evidence>
<evidence type="ECO:0000313" key="2">
    <source>
        <dbReference type="EMBL" id="ROL50842.1"/>
    </source>
</evidence>
<dbReference type="AlphaFoldDB" id="A0A3N0YXT4"/>